<proteinExistence type="predicted"/>
<dbReference type="Pfam" id="PF05069">
    <property type="entry name" value="Phage_tail_S"/>
    <property type="match status" value="1"/>
</dbReference>
<comment type="caution">
    <text evidence="1">The sequence shown here is derived from an EMBL/GenBank/DDBJ whole genome shotgun (WGS) entry which is preliminary data.</text>
</comment>
<organism evidence="1 2">
    <name type="scientific">Lonepinella koalarum</name>
    <dbReference type="NCBI Taxonomy" id="53417"/>
    <lineage>
        <taxon>Bacteria</taxon>
        <taxon>Pseudomonadati</taxon>
        <taxon>Pseudomonadota</taxon>
        <taxon>Gammaproteobacteria</taxon>
        <taxon>Pasteurellales</taxon>
        <taxon>Pasteurellaceae</taxon>
        <taxon>Lonepinella</taxon>
    </lineage>
</organism>
<dbReference type="RefSeq" id="WP_132302960.1">
    <property type="nucleotide sequence ID" value="NZ_CP170642.1"/>
</dbReference>
<sequence length="162" mass="18321">MIKITLDSSTAQRQLQDIAGQLRPPRLLFGVLGETLKKIHSERFKQQIDPQGRAWKPLSPLTLSEKRGTKILRERGQLADTLAYNYDDKSLEFGSGLLYAPVHQFGATVRPKNAKMLKTKGGHFLRKAMIPARPWLGVNSQNEQQLLRKANAHLQRQLNQSA</sequence>
<protein>
    <submittedName>
        <fullName evidence="1">Phage virion morphogenesis protein</fullName>
    </submittedName>
</protein>
<accession>A0A4V2PT37</accession>
<dbReference type="AlphaFoldDB" id="A0A4V2PT37"/>
<dbReference type="EMBL" id="SMGJ01000012">
    <property type="protein sequence ID" value="TCK64921.1"/>
    <property type="molecule type" value="Genomic_DNA"/>
</dbReference>
<dbReference type="NCBIfam" id="TIGR01635">
    <property type="entry name" value="tail_comp_S"/>
    <property type="match status" value="1"/>
</dbReference>
<reference evidence="1 2" key="1">
    <citation type="submission" date="2019-03" db="EMBL/GenBank/DDBJ databases">
        <title>Genomic Encyclopedia of Type Strains, Phase IV (KMG-IV): sequencing the most valuable type-strain genomes for metagenomic binning, comparative biology and taxonomic classification.</title>
        <authorList>
            <person name="Goeker M."/>
        </authorList>
    </citation>
    <scope>NUCLEOTIDE SEQUENCE [LARGE SCALE GENOMIC DNA]</scope>
    <source>
        <strain evidence="1 2">DSM 10053</strain>
    </source>
</reference>
<keyword evidence="2" id="KW-1185">Reference proteome</keyword>
<dbReference type="InterPro" id="IPR006522">
    <property type="entry name" value="Phage_virion_morphogenesis"/>
</dbReference>
<gene>
    <name evidence="1" type="ORF">EV692_2406</name>
</gene>
<dbReference type="Proteomes" id="UP000295496">
    <property type="component" value="Unassembled WGS sequence"/>
</dbReference>
<evidence type="ECO:0000313" key="1">
    <source>
        <dbReference type="EMBL" id="TCK64921.1"/>
    </source>
</evidence>
<name>A0A4V2PT37_9PAST</name>
<evidence type="ECO:0000313" key="2">
    <source>
        <dbReference type="Proteomes" id="UP000295496"/>
    </source>
</evidence>